<proteinExistence type="predicted"/>
<accession>F1YUQ5</accession>
<reference evidence="3 4" key="1">
    <citation type="journal article" date="2011" name="Science">
        <title>Drosophila microbiome modulates host developmental and metabolic homeostasis via insulin signaling.</title>
        <authorList>
            <person name="Shin S.C."/>
            <person name="Kim S.H."/>
            <person name="You H."/>
            <person name="Kim B."/>
            <person name="Kim A.C."/>
            <person name="Lee K.A."/>
            <person name="Yoon J.H."/>
            <person name="Ryu J.H."/>
            <person name="Lee W.J."/>
        </authorList>
    </citation>
    <scope>NUCLEOTIDE SEQUENCE [LARGE SCALE GENOMIC DNA]</scope>
    <source>
        <strain evidence="3 4">DM001</strain>
    </source>
</reference>
<protein>
    <submittedName>
        <fullName evidence="3">Uncharacterized protein</fullName>
    </submittedName>
</protein>
<evidence type="ECO:0000313" key="4">
    <source>
        <dbReference type="Proteomes" id="UP000018454"/>
    </source>
</evidence>
<comment type="caution">
    <text evidence="3">The sequence shown here is derived from an EMBL/GenBank/DDBJ whole genome shotgun (WGS) entry which is preliminary data.</text>
</comment>
<dbReference type="InterPro" id="IPR024975">
    <property type="entry name" value="NOV_C"/>
</dbReference>
<dbReference type="AlphaFoldDB" id="F1YUQ5"/>
<dbReference type="Proteomes" id="UP000018454">
    <property type="component" value="Unassembled WGS sequence"/>
</dbReference>
<feature type="domain" description="Protein NO VEIN C-terminal" evidence="2">
    <location>
        <begin position="243"/>
        <end position="320"/>
    </location>
</feature>
<evidence type="ECO:0000313" key="3">
    <source>
        <dbReference type="EMBL" id="EGE47462.1"/>
    </source>
</evidence>
<organism evidence="3 4">
    <name type="scientific">Acetobacter pomorum DM001</name>
    <dbReference type="NCBI Taxonomy" id="945681"/>
    <lineage>
        <taxon>Bacteria</taxon>
        <taxon>Pseudomonadati</taxon>
        <taxon>Pseudomonadota</taxon>
        <taxon>Alphaproteobacteria</taxon>
        <taxon>Acetobacterales</taxon>
        <taxon>Acetobacteraceae</taxon>
        <taxon>Acetobacter</taxon>
    </lineage>
</organism>
<feature type="domain" description="Type IV methyl-directed restriction enzyme EcoKMcrB subunit DNA-binding" evidence="1">
    <location>
        <begin position="26"/>
        <end position="180"/>
    </location>
</feature>
<evidence type="ECO:0000259" key="1">
    <source>
        <dbReference type="Pfam" id="PF12102"/>
    </source>
</evidence>
<name>F1YUQ5_9PROT</name>
<dbReference type="InterPro" id="IPR021961">
    <property type="entry name" value="McrB_DNA-bd"/>
</dbReference>
<dbReference type="OrthoDB" id="9802640at2"/>
<dbReference type="Gene3D" id="3.30.920.90">
    <property type="match status" value="1"/>
</dbReference>
<dbReference type="Pfam" id="PF13020">
    <property type="entry name" value="NOV_C"/>
    <property type="match status" value="1"/>
</dbReference>
<gene>
    <name evidence="3" type="ORF">APO_1679</name>
</gene>
<dbReference type="RefSeq" id="WP_006116749.1">
    <property type="nucleotide sequence ID" value="NZ_AEUP01000029.1"/>
</dbReference>
<evidence type="ECO:0000259" key="2">
    <source>
        <dbReference type="Pfam" id="PF13020"/>
    </source>
</evidence>
<sequence>MENTLKRICELQPFYSSSNTPKMQERGRLIRSTLVQNLHAREDRLASALGSYGNDFTVDGSDGIGLKTELPWVRFCSKSMSPSATTGFYVVLHFSTDGSGVNIAVGCSSSKFKNGSNIVLPYEDIDRRCLWMRHVVLEALGSTEPFIDSNDFGAKARLPKSFERACALVKKISYSDITNDLVESCLIQAAKMLRCVYEAQRQGRELSPADQVEIEIVDAARPAAMFRKSQGFGLTGAERRAVEIQAMDLTEQWLTARGYVVKNTAASRPYDFEAKNEDGIIFVEVKGTTSDAADTIAMTHGEVRLHKENKGQTALMLVSGIKLHREGPSPSATGGVLEPIMNWDIDTWDMSPMAYRVIRRLS</sequence>
<dbReference type="EMBL" id="AEUP01000029">
    <property type="protein sequence ID" value="EGE47462.1"/>
    <property type="molecule type" value="Genomic_DNA"/>
</dbReference>
<dbReference type="Pfam" id="PF12102">
    <property type="entry name" value="MrcB_N"/>
    <property type="match status" value="1"/>
</dbReference>